<dbReference type="GO" id="GO:0008168">
    <property type="term" value="F:methyltransferase activity"/>
    <property type="evidence" value="ECO:0007669"/>
    <property type="project" value="UniProtKB-KW"/>
</dbReference>
<gene>
    <name evidence="2" type="ORF">CLORAM_00836</name>
</gene>
<keyword evidence="2" id="KW-0808">Transferase</keyword>
<accession>B0N318</accession>
<dbReference type="CDD" id="cd02440">
    <property type="entry name" value="AdoMet_MTases"/>
    <property type="match status" value="1"/>
</dbReference>
<organism evidence="2 3">
    <name type="scientific">Thomasclavelia ramosa DSM 1402</name>
    <dbReference type="NCBI Taxonomy" id="445974"/>
    <lineage>
        <taxon>Bacteria</taxon>
        <taxon>Bacillati</taxon>
        <taxon>Bacillota</taxon>
        <taxon>Erysipelotrichia</taxon>
        <taxon>Erysipelotrichales</taxon>
        <taxon>Coprobacillaceae</taxon>
        <taxon>Thomasclavelia</taxon>
    </lineage>
</organism>
<reference evidence="2" key="1">
    <citation type="submission" date="2007-11" db="EMBL/GenBank/DDBJ databases">
        <authorList>
            <person name="Fulton L."/>
            <person name="Clifton S."/>
            <person name="Fulton B."/>
            <person name="Xu J."/>
            <person name="Minx P."/>
            <person name="Pepin K.H."/>
            <person name="Johnson M."/>
            <person name="Thiruvilangam P."/>
            <person name="Bhonagiri V."/>
            <person name="Nash W.E."/>
            <person name="Mardis E.R."/>
            <person name="Wilson R.K."/>
        </authorList>
    </citation>
    <scope>NUCLEOTIDE SEQUENCE [LARGE SCALE GENOMIC DNA]</scope>
    <source>
        <strain evidence="2">DSM 1402</strain>
    </source>
</reference>
<dbReference type="HOGENOM" id="CLU_069129_7_2_9"/>
<keyword evidence="3" id="KW-1185">Reference proteome</keyword>
<dbReference type="SUPFAM" id="SSF53335">
    <property type="entry name" value="S-adenosyl-L-methionine-dependent methyltransferases"/>
    <property type="match status" value="1"/>
</dbReference>
<dbReference type="InterPro" id="IPR029063">
    <property type="entry name" value="SAM-dependent_MTases_sf"/>
</dbReference>
<dbReference type="AlphaFoldDB" id="B0N318"/>
<dbReference type="Gene3D" id="2.20.25.110">
    <property type="entry name" value="S-adenosyl-L-methionine-dependent methyltransferases"/>
    <property type="match status" value="1"/>
</dbReference>
<dbReference type="InterPro" id="IPR041698">
    <property type="entry name" value="Methyltransf_25"/>
</dbReference>
<comment type="caution">
    <text evidence="2">The sequence shown here is derived from an EMBL/GenBank/DDBJ whole genome shotgun (WGS) entry which is preliminary data.</text>
</comment>
<feature type="domain" description="Methyltransferase" evidence="1">
    <location>
        <begin position="58"/>
        <end position="149"/>
    </location>
</feature>
<dbReference type="GO" id="GO:0032259">
    <property type="term" value="P:methylation"/>
    <property type="evidence" value="ECO:0007669"/>
    <property type="project" value="UniProtKB-KW"/>
</dbReference>
<proteinExistence type="predicted"/>
<keyword evidence="2" id="KW-0489">Methyltransferase</keyword>
<dbReference type="Gene3D" id="3.40.50.150">
    <property type="entry name" value="Vaccinia Virus protein VP39"/>
    <property type="match status" value="1"/>
</dbReference>
<name>B0N318_9FIRM</name>
<evidence type="ECO:0000259" key="1">
    <source>
        <dbReference type="Pfam" id="PF13649"/>
    </source>
</evidence>
<sequence length="266" mass="31146">MFGIKYSIIELRSINYGDIDMKNYYGSLCTEMYEILHKDAPEDELDFYLSYTRKDMSILEPLCGSGRFLVPFLERGYDIKGIDLSKEMLAKLKEKSPNAKVFQSDILEYDTVEKYDYIFISSGSVSLFTDMVLCRKILKKMKWLLKKGGKFVFAVDTVANRCPDDSDYRTAIAIKTKERYDLILKNKNYYDEKTHTQFSPGIYELYKGAELLQQEIMDFQTHLYELGELEQYLQDIGFTSVTVYSSYEKVIAKNNHTEMFLYECSF</sequence>
<dbReference type="Pfam" id="PF13649">
    <property type="entry name" value="Methyltransf_25"/>
    <property type="match status" value="1"/>
</dbReference>
<reference evidence="2" key="2">
    <citation type="submission" date="2014-06" db="EMBL/GenBank/DDBJ databases">
        <title>Draft genome sequence of Clostridium ramosum(DSM 1402).</title>
        <authorList>
            <person name="Sudarsanam P."/>
            <person name="Ley R."/>
            <person name="Guruge J."/>
            <person name="Turnbaugh P.J."/>
            <person name="Mahowald M."/>
            <person name="Liep D."/>
            <person name="Gordon J."/>
        </authorList>
    </citation>
    <scope>NUCLEOTIDE SEQUENCE</scope>
    <source>
        <strain evidence="2">DSM 1402</strain>
    </source>
</reference>
<protein>
    <submittedName>
        <fullName evidence="2">Methyltransferase domain protein</fullName>
    </submittedName>
</protein>
<dbReference type="eggNOG" id="COG2226">
    <property type="taxonomic scope" value="Bacteria"/>
</dbReference>
<dbReference type="Proteomes" id="UP000005798">
    <property type="component" value="Unassembled WGS sequence"/>
</dbReference>
<evidence type="ECO:0000313" key="2">
    <source>
        <dbReference type="EMBL" id="EDS18840.1"/>
    </source>
</evidence>
<evidence type="ECO:0000313" key="3">
    <source>
        <dbReference type="Proteomes" id="UP000005798"/>
    </source>
</evidence>
<dbReference type="EMBL" id="ABFX02000004">
    <property type="protein sequence ID" value="EDS18840.1"/>
    <property type="molecule type" value="Genomic_DNA"/>
</dbReference>